<dbReference type="PROSITE" id="PS00010">
    <property type="entry name" value="ASX_HYDROXYL"/>
    <property type="match status" value="8"/>
</dbReference>
<feature type="domain" description="EGF-like" evidence="7">
    <location>
        <begin position="954"/>
        <end position="994"/>
    </location>
</feature>
<gene>
    <name evidence="8" type="ORF">CVLEPA_LOCUS23751</name>
</gene>
<dbReference type="SMART" id="SM00181">
    <property type="entry name" value="EGF"/>
    <property type="match status" value="13"/>
</dbReference>
<dbReference type="CDD" id="cd00054">
    <property type="entry name" value="EGF_CA"/>
    <property type="match status" value="8"/>
</dbReference>
<feature type="domain" description="EGF-like" evidence="7">
    <location>
        <begin position="995"/>
        <end position="1035"/>
    </location>
</feature>
<dbReference type="Pfam" id="PF07645">
    <property type="entry name" value="EGF_CA"/>
    <property type="match status" value="7"/>
</dbReference>
<dbReference type="SUPFAM" id="SSF57184">
    <property type="entry name" value="Growth factor receptor domain"/>
    <property type="match status" value="3"/>
</dbReference>
<feature type="domain" description="EGF-like" evidence="7">
    <location>
        <begin position="1036"/>
        <end position="1076"/>
    </location>
</feature>
<keyword evidence="3" id="KW-0677">Repeat</keyword>
<dbReference type="Gene3D" id="2.10.25.10">
    <property type="entry name" value="Laminin"/>
    <property type="match status" value="13"/>
</dbReference>
<dbReference type="InterPro" id="IPR018097">
    <property type="entry name" value="EGF_Ca-bd_CS"/>
</dbReference>
<evidence type="ECO:0000259" key="7">
    <source>
        <dbReference type="PROSITE" id="PS50026"/>
    </source>
</evidence>
<dbReference type="InterPro" id="IPR049883">
    <property type="entry name" value="NOTCH1_EGF-like"/>
</dbReference>
<name>A0ABP0GHU4_CLALP</name>
<dbReference type="InterPro" id="IPR052235">
    <property type="entry name" value="Nephronectin_domain"/>
</dbReference>
<comment type="caution">
    <text evidence="6">Lacks conserved residue(s) required for the propagation of feature annotation.</text>
</comment>
<feature type="domain" description="EGF-like" evidence="7">
    <location>
        <begin position="189"/>
        <end position="229"/>
    </location>
</feature>
<dbReference type="CDD" id="cd19941">
    <property type="entry name" value="TIL"/>
    <property type="match status" value="1"/>
</dbReference>
<organism evidence="8 9">
    <name type="scientific">Clavelina lepadiformis</name>
    <name type="common">Light-bulb sea squirt</name>
    <name type="synonym">Ascidia lepadiformis</name>
    <dbReference type="NCBI Taxonomy" id="159417"/>
    <lineage>
        <taxon>Eukaryota</taxon>
        <taxon>Metazoa</taxon>
        <taxon>Chordata</taxon>
        <taxon>Tunicata</taxon>
        <taxon>Ascidiacea</taxon>
        <taxon>Aplousobranchia</taxon>
        <taxon>Clavelinidae</taxon>
        <taxon>Clavelina</taxon>
    </lineage>
</organism>
<feature type="domain" description="EGF-like" evidence="7">
    <location>
        <begin position="430"/>
        <end position="473"/>
    </location>
</feature>
<keyword evidence="1 6" id="KW-0245">EGF-like domain</keyword>
<dbReference type="PROSITE" id="PS01187">
    <property type="entry name" value="EGF_CA"/>
    <property type="match status" value="4"/>
</dbReference>
<dbReference type="EMBL" id="CAWYQH010000119">
    <property type="protein sequence ID" value="CAK8691165.1"/>
    <property type="molecule type" value="Genomic_DNA"/>
</dbReference>
<evidence type="ECO:0000256" key="3">
    <source>
        <dbReference type="ARBA" id="ARBA00022737"/>
    </source>
</evidence>
<keyword evidence="4" id="KW-1015">Disulfide bond</keyword>
<evidence type="ECO:0000313" key="8">
    <source>
        <dbReference type="EMBL" id="CAK8691165.1"/>
    </source>
</evidence>
<reference evidence="8 9" key="1">
    <citation type="submission" date="2024-02" db="EMBL/GenBank/DDBJ databases">
        <authorList>
            <person name="Daric V."/>
            <person name="Darras S."/>
        </authorList>
    </citation>
    <scope>NUCLEOTIDE SEQUENCE [LARGE SCALE GENOMIC DNA]</scope>
</reference>
<dbReference type="PANTHER" id="PTHR24050:SF28">
    <property type="entry name" value="UROMODULIN-LIKE"/>
    <property type="match status" value="1"/>
</dbReference>
<feature type="domain" description="EGF-like" evidence="7">
    <location>
        <begin position="390"/>
        <end position="429"/>
    </location>
</feature>
<dbReference type="SUPFAM" id="SSF57196">
    <property type="entry name" value="EGF/Laminin"/>
    <property type="match status" value="4"/>
</dbReference>
<keyword evidence="2" id="KW-0732">Signal</keyword>
<dbReference type="PROSITE" id="PS01186">
    <property type="entry name" value="EGF_2"/>
    <property type="match status" value="6"/>
</dbReference>
<evidence type="ECO:0000256" key="2">
    <source>
        <dbReference type="ARBA" id="ARBA00022729"/>
    </source>
</evidence>
<dbReference type="InterPro" id="IPR013032">
    <property type="entry name" value="EGF-like_CS"/>
</dbReference>
<dbReference type="InterPro" id="IPR009030">
    <property type="entry name" value="Growth_fac_rcpt_cys_sf"/>
</dbReference>
<dbReference type="Pfam" id="PF00008">
    <property type="entry name" value="EGF"/>
    <property type="match status" value="1"/>
</dbReference>
<dbReference type="PROSITE" id="PS50026">
    <property type="entry name" value="EGF_3"/>
    <property type="match status" value="9"/>
</dbReference>
<dbReference type="InterPro" id="IPR000152">
    <property type="entry name" value="EGF-type_Asp/Asn_hydroxyl_site"/>
</dbReference>
<comment type="caution">
    <text evidence="8">The sequence shown here is derived from an EMBL/GenBank/DDBJ whole genome shotgun (WGS) entry which is preliminary data.</text>
</comment>
<evidence type="ECO:0000256" key="5">
    <source>
        <dbReference type="ARBA" id="ARBA00023180"/>
    </source>
</evidence>
<protein>
    <recommendedName>
        <fullName evidence="7">EGF-like domain-containing protein</fullName>
    </recommendedName>
</protein>
<dbReference type="Pfam" id="PF12661">
    <property type="entry name" value="hEGF"/>
    <property type="match status" value="1"/>
</dbReference>
<keyword evidence="5" id="KW-0325">Glycoprotein</keyword>
<feature type="domain" description="EGF-like" evidence="7">
    <location>
        <begin position="94"/>
        <end position="132"/>
    </location>
</feature>
<evidence type="ECO:0000256" key="6">
    <source>
        <dbReference type="PROSITE-ProRule" id="PRU00076"/>
    </source>
</evidence>
<dbReference type="InterPro" id="IPR000742">
    <property type="entry name" value="EGF"/>
</dbReference>
<evidence type="ECO:0000313" key="9">
    <source>
        <dbReference type="Proteomes" id="UP001642483"/>
    </source>
</evidence>
<dbReference type="PANTHER" id="PTHR24050">
    <property type="entry name" value="PA14 DOMAIN-CONTAINING PROTEIN"/>
    <property type="match status" value="1"/>
</dbReference>
<evidence type="ECO:0000256" key="4">
    <source>
        <dbReference type="ARBA" id="ARBA00023157"/>
    </source>
</evidence>
<dbReference type="Proteomes" id="UP001642483">
    <property type="component" value="Unassembled WGS sequence"/>
</dbReference>
<dbReference type="InterPro" id="IPR036084">
    <property type="entry name" value="Ser_inhib-like_sf"/>
</dbReference>
<dbReference type="Pfam" id="PF12947">
    <property type="entry name" value="EGF_3"/>
    <property type="match status" value="3"/>
</dbReference>
<feature type="domain" description="EGF-like" evidence="7">
    <location>
        <begin position="141"/>
        <end position="180"/>
    </location>
</feature>
<feature type="domain" description="EGF-like" evidence="7">
    <location>
        <begin position="1077"/>
        <end position="1121"/>
    </location>
</feature>
<dbReference type="SUPFAM" id="SSF57567">
    <property type="entry name" value="Serine protease inhibitors"/>
    <property type="match status" value="1"/>
</dbReference>
<accession>A0ABP0GHU4</accession>
<sequence length="1294" mass="140620">MVYKTKPAWEFVPFQSSAALLRWRLNLVDQDILYSKMRVVVISFFLAMLACRVNAENSLLLTVSNLMGFSVEELLAQLQEILSSQDAGNITIGDIDECGRVDVPCHEHASCNNTLGGFFCTCNDGYTDAPGSNSTGESCVDVDECAINSDSCETSSSVCSNINGSYYCACLVGYQITSSVVEENLICEDVNECDSDPCEANSECVNAPGSYECTCLDGYRKDTETGLCEDIDECSEDSHKCDLDISNCVNTEGAYYCACIEGYKHTSAMREENLECTDVHECETFPAICTDVDPNTRCINTIGSHMCPCLDGYVPNEATGKCREVLACEDFDAVKNAVASTFEGAPPKTGFDDAAVSAAIMMLVNNTVYNAVPVGKNSLRQVFQGYNPTLLDELTSYLPCDFEATCSIGNESHTCECNPGFAGNGSQCLDVDECADGTHDCDPHVAICMNTIGSFTCKCVDGFEGTGKIGECRDIDECRVTSVARSEGFEGDQLPAFLAHSFNVAARGLCPGDLVQTVCHGMCRATCAERLCASICQAGCACPTGFLRSSTYSTRCIPEAECEISSGFGSGEGSGDVIVVIPEPSILEDGVLERLTVASLWECIVGSLESTGFHSDSEEETLEQLKSVTFFCINFVDDIDVHKPIHISVYNEVVDQFFLLFQKISFDPENVVTEVREALSEYHDDAGPTIVTPDDVARKFVLTFLPNLAKELKSGYGLRAFTTLNEINEFVTRSITNAFTAAELVGFAKKLLIASRTFLEAIFRPFADEIDTKSILEFVPALQLLFHPPTFPTPNLKMTPTKEIKPLECYLNATLLTRAASLFDDEFGSGSIFESWSPVVGAEVIHDSEGSTGSGSGSGTLELNSFGNVCLESIIDDVEAAIDGKIFYELFQTHPREFGALFSTIDSHLSLDRLFPSFYTCFTGATCQNMPGSFICLCPEGFEGDGLGSEGCVDVDECERNTDNCHEFAHCDNTVGNFICTCYAGYSGDGVACSDINECATGADNCDEYALCTNTVGSFICTCKDGFTGNGISCFEVDECESGEHDCHVAAICTNTVGSFNCTCLDGFVGDGGNCTDVDECEFPDSNRCDAKATCFNMPGDHRCVCPDKTMDVLGDGRYCQVVNECVPEVGSELDCSINPDTKSCRFERQHPEGISTRFEDVRSLFALPEAVKEIYCYSDPSPAAAGRRRRRRSIKDATYGPTFLCEETKMTTYRTQARISPDSEDLVDLLYYNGQFQWFEETKCDEGVCSGTKLGCVQRYGPRKAAVLVEVRGKLDLIVTDVYIESSCAPAIP</sequence>
<dbReference type="SMART" id="SM00179">
    <property type="entry name" value="EGF_CA"/>
    <property type="match status" value="11"/>
</dbReference>
<proteinExistence type="predicted"/>
<dbReference type="InterPro" id="IPR001881">
    <property type="entry name" value="EGF-like_Ca-bd_dom"/>
</dbReference>
<evidence type="ECO:0000256" key="1">
    <source>
        <dbReference type="ARBA" id="ARBA00022536"/>
    </source>
</evidence>
<dbReference type="InterPro" id="IPR024731">
    <property type="entry name" value="NELL2-like_EGF"/>
</dbReference>
<keyword evidence="9" id="KW-1185">Reference proteome</keyword>